<dbReference type="AlphaFoldDB" id="A0A7J5YEH0"/>
<dbReference type="GO" id="GO:0051959">
    <property type="term" value="F:dynein light intermediate chain binding"/>
    <property type="evidence" value="ECO:0007669"/>
    <property type="project" value="InterPro"/>
</dbReference>
<dbReference type="Proteomes" id="UP000518266">
    <property type="component" value="Unassembled WGS sequence"/>
</dbReference>
<dbReference type="Gene3D" id="3.10.490.20">
    <property type="match status" value="1"/>
</dbReference>
<evidence type="ECO:0000259" key="1">
    <source>
        <dbReference type="Pfam" id="PF18199"/>
    </source>
</evidence>
<dbReference type="Pfam" id="PF18199">
    <property type="entry name" value="Dynein_C"/>
    <property type="match status" value="1"/>
</dbReference>
<sequence>MSCLNDSWVERAGRQALLSDTLDLSELFHPDTFLNALRQETARSMGCSMDSLVFVSSWRSPIAHAKLQVKVGGLQLEGCSFDGVHLCENQHDSPSVSAVPPCYMAWVAQSSAADSAASEESIWLPLYTSSERVKVVTHICLPCGVNPNQWIQTGAALFLKQQ</sequence>
<evidence type="ECO:0000313" key="3">
    <source>
        <dbReference type="Proteomes" id="UP000518266"/>
    </source>
</evidence>
<gene>
    <name evidence="2" type="ORF">F7725_020863</name>
</gene>
<accession>A0A7J5YEH0</accession>
<dbReference type="OrthoDB" id="10252139at2759"/>
<evidence type="ECO:0000313" key="2">
    <source>
        <dbReference type="EMBL" id="KAF3847835.1"/>
    </source>
</evidence>
<name>A0A7J5YEH0_DISMA</name>
<proteinExistence type="predicted"/>
<dbReference type="GO" id="GO:0007018">
    <property type="term" value="P:microtubule-based movement"/>
    <property type="evidence" value="ECO:0007669"/>
    <property type="project" value="InterPro"/>
</dbReference>
<dbReference type="PANTHER" id="PTHR46532:SF15">
    <property type="entry name" value="CYTOPLASMIC DYNEIN 2 HEAVY CHAIN 1"/>
    <property type="match status" value="1"/>
</dbReference>
<dbReference type="InterPro" id="IPR041228">
    <property type="entry name" value="Dynein_C"/>
</dbReference>
<dbReference type="GO" id="GO:0005858">
    <property type="term" value="C:axonemal dynein complex"/>
    <property type="evidence" value="ECO:0007669"/>
    <property type="project" value="TreeGrafter"/>
</dbReference>
<dbReference type="InterPro" id="IPR026983">
    <property type="entry name" value="DHC"/>
</dbReference>
<dbReference type="GO" id="GO:0045505">
    <property type="term" value="F:dynein intermediate chain binding"/>
    <property type="evidence" value="ECO:0007669"/>
    <property type="project" value="InterPro"/>
</dbReference>
<dbReference type="PANTHER" id="PTHR46532">
    <property type="entry name" value="MALE FERTILITY FACTOR KL5"/>
    <property type="match status" value="1"/>
</dbReference>
<feature type="domain" description="Dynein heavy chain C-terminal" evidence="1">
    <location>
        <begin position="19"/>
        <end position="159"/>
    </location>
</feature>
<dbReference type="FunFam" id="3.10.490.20:FF:000007">
    <property type="entry name" value="Dynein cytoplasmic 2 heavy chain 1"/>
    <property type="match status" value="1"/>
</dbReference>
<dbReference type="InterPro" id="IPR043160">
    <property type="entry name" value="Dynein_C_barrel"/>
</dbReference>
<comment type="caution">
    <text evidence="2">The sequence shown here is derived from an EMBL/GenBank/DDBJ whole genome shotgun (WGS) entry which is preliminary data.</text>
</comment>
<organism evidence="2 3">
    <name type="scientific">Dissostichus mawsoni</name>
    <name type="common">Antarctic cod</name>
    <dbReference type="NCBI Taxonomy" id="36200"/>
    <lineage>
        <taxon>Eukaryota</taxon>
        <taxon>Metazoa</taxon>
        <taxon>Chordata</taxon>
        <taxon>Craniata</taxon>
        <taxon>Vertebrata</taxon>
        <taxon>Euteleostomi</taxon>
        <taxon>Actinopterygii</taxon>
        <taxon>Neopterygii</taxon>
        <taxon>Teleostei</taxon>
        <taxon>Neoteleostei</taxon>
        <taxon>Acanthomorphata</taxon>
        <taxon>Eupercaria</taxon>
        <taxon>Perciformes</taxon>
        <taxon>Notothenioidei</taxon>
        <taxon>Nototheniidae</taxon>
        <taxon>Dissostichus</taxon>
    </lineage>
</organism>
<keyword evidence="3" id="KW-1185">Reference proteome</keyword>
<dbReference type="EMBL" id="JAAKFY010000013">
    <property type="protein sequence ID" value="KAF3847835.1"/>
    <property type="molecule type" value="Genomic_DNA"/>
</dbReference>
<protein>
    <recommendedName>
        <fullName evidence="1">Dynein heavy chain C-terminal domain-containing protein</fullName>
    </recommendedName>
</protein>
<reference evidence="2 3" key="1">
    <citation type="submission" date="2020-03" db="EMBL/GenBank/DDBJ databases">
        <title>Dissostichus mawsoni Genome sequencing and assembly.</title>
        <authorList>
            <person name="Park H."/>
        </authorList>
    </citation>
    <scope>NUCLEOTIDE SEQUENCE [LARGE SCALE GENOMIC DNA]</scope>
    <source>
        <strain evidence="2">DM0001</strain>
        <tissue evidence="2">Muscle</tissue>
    </source>
</reference>